<dbReference type="SMART" id="SM00369">
    <property type="entry name" value="LRR_TYP"/>
    <property type="match status" value="17"/>
</dbReference>
<name>A0A5B6VEZ0_9ROSI</name>
<dbReference type="InterPro" id="IPR013210">
    <property type="entry name" value="LRR_N_plant-typ"/>
</dbReference>
<evidence type="ECO:0000313" key="15">
    <source>
        <dbReference type="Proteomes" id="UP000325315"/>
    </source>
</evidence>
<proteinExistence type="inferred from homology"/>
<dbReference type="PANTHER" id="PTHR27004:SF181">
    <property type="entry name" value="TOLL-LIKE RECEPTOR 8"/>
    <property type="match status" value="1"/>
</dbReference>
<dbReference type="Gene3D" id="3.80.10.10">
    <property type="entry name" value="Ribonuclease Inhibitor"/>
    <property type="match status" value="5"/>
</dbReference>
<evidence type="ECO:0000256" key="10">
    <source>
        <dbReference type="ARBA" id="ARBA00023170"/>
    </source>
</evidence>
<keyword evidence="3" id="KW-1003">Cell membrane</keyword>
<evidence type="ECO:0000256" key="7">
    <source>
        <dbReference type="ARBA" id="ARBA00022737"/>
    </source>
</evidence>
<dbReference type="Pfam" id="PF08263">
    <property type="entry name" value="LRRNT_2"/>
    <property type="match status" value="1"/>
</dbReference>
<dbReference type="GO" id="GO:0009791">
    <property type="term" value="P:post-embryonic development"/>
    <property type="evidence" value="ECO:0007669"/>
    <property type="project" value="UniProtKB-ARBA"/>
</dbReference>
<evidence type="ECO:0000256" key="9">
    <source>
        <dbReference type="ARBA" id="ARBA00023136"/>
    </source>
</evidence>
<reference evidence="15" key="1">
    <citation type="journal article" date="2019" name="Plant Biotechnol. J.">
        <title>Genome sequencing of the Australian wild diploid species Gossypium australe highlights disease resistance and delayed gland morphogenesis.</title>
        <authorList>
            <person name="Cai Y."/>
            <person name="Cai X."/>
            <person name="Wang Q."/>
            <person name="Wang P."/>
            <person name="Zhang Y."/>
            <person name="Cai C."/>
            <person name="Xu Y."/>
            <person name="Wang K."/>
            <person name="Zhou Z."/>
            <person name="Wang C."/>
            <person name="Geng S."/>
            <person name="Li B."/>
            <person name="Dong Q."/>
            <person name="Hou Y."/>
            <person name="Wang H."/>
            <person name="Ai P."/>
            <person name="Liu Z."/>
            <person name="Yi F."/>
            <person name="Sun M."/>
            <person name="An G."/>
            <person name="Cheng J."/>
            <person name="Zhang Y."/>
            <person name="Shi Q."/>
            <person name="Xie Y."/>
            <person name="Shi X."/>
            <person name="Chang Y."/>
            <person name="Huang F."/>
            <person name="Chen Y."/>
            <person name="Hong S."/>
            <person name="Mi L."/>
            <person name="Sun Q."/>
            <person name="Zhang L."/>
            <person name="Zhou B."/>
            <person name="Peng R."/>
            <person name="Zhang X."/>
            <person name="Liu F."/>
        </authorList>
    </citation>
    <scope>NUCLEOTIDE SEQUENCE [LARGE SCALE GENOMIC DNA]</scope>
    <source>
        <strain evidence="15">cv. PA1801</strain>
    </source>
</reference>
<evidence type="ECO:0000259" key="13">
    <source>
        <dbReference type="Pfam" id="PF08263"/>
    </source>
</evidence>
<comment type="similarity">
    <text evidence="2">Belongs to the RLP family.</text>
</comment>
<dbReference type="OrthoDB" id="442066at2759"/>
<dbReference type="FunFam" id="3.80.10.10:FF:000095">
    <property type="entry name" value="LRR receptor-like serine/threonine-protein kinase GSO1"/>
    <property type="match status" value="1"/>
</dbReference>
<dbReference type="SMART" id="SM00365">
    <property type="entry name" value="LRR_SD22"/>
    <property type="match status" value="11"/>
</dbReference>
<keyword evidence="8 12" id="KW-1133">Transmembrane helix</keyword>
<feature type="domain" description="Leucine-rich repeat-containing N-terminal plant-type" evidence="13">
    <location>
        <begin position="898"/>
        <end position="936"/>
    </location>
</feature>
<evidence type="ECO:0000256" key="3">
    <source>
        <dbReference type="ARBA" id="ARBA00022475"/>
    </source>
</evidence>
<dbReference type="Proteomes" id="UP000325315">
    <property type="component" value="Unassembled WGS sequence"/>
</dbReference>
<keyword evidence="7" id="KW-0677">Repeat</keyword>
<dbReference type="PANTHER" id="PTHR27004">
    <property type="entry name" value="RECEPTOR-LIKE PROTEIN 12 ISOFORM X1"/>
    <property type="match status" value="1"/>
</dbReference>
<dbReference type="FunFam" id="3.80.10.10:FF:000275">
    <property type="entry name" value="Leucine-rich repeat receptor-like protein kinase"/>
    <property type="match status" value="1"/>
</dbReference>
<evidence type="ECO:0000256" key="12">
    <source>
        <dbReference type="SAM" id="Phobius"/>
    </source>
</evidence>
<dbReference type="InterPro" id="IPR001611">
    <property type="entry name" value="Leu-rich_rpt"/>
</dbReference>
<evidence type="ECO:0000256" key="5">
    <source>
        <dbReference type="ARBA" id="ARBA00022692"/>
    </source>
</evidence>
<dbReference type="PRINTS" id="PR00019">
    <property type="entry name" value="LEURICHRPT"/>
</dbReference>
<keyword evidence="6" id="KW-0732">Signal</keyword>
<dbReference type="GO" id="GO:0005886">
    <property type="term" value="C:plasma membrane"/>
    <property type="evidence" value="ECO:0007669"/>
    <property type="project" value="UniProtKB-SubCell"/>
</dbReference>
<gene>
    <name evidence="14" type="ORF">EPI10_002732</name>
</gene>
<accession>A0A5B6VEZ0</accession>
<dbReference type="PROSITE" id="PS51450">
    <property type="entry name" value="LRR"/>
    <property type="match status" value="2"/>
</dbReference>
<organism evidence="14 15">
    <name type="scientific">Gossypium australe</name>
    <dbReference type="NCBI Taxonomy" id="47621"/>
    <lineage>
        <taxon>Eukaryota</taxon>
        <taxon>Viridiplantae</taxon>
        <taxon>Streptophyta</taxon>
        <taxon>Embryophyta</taxon>
        <taxon>Tracheophyta</taxon>
        <taxon>Spermatophyta</taxon>
        <taxon>Magnoliopsida</taxon>
        <taxon>eudicotyledons</taxon>
        <taxon>Gunneridae</taxon>
        <taxon>Pentapetalae</taxon>
        <taxon>rosids</taxon>
        <taxon>malvids</taxon>
        <taxon>Malvales</taxon>
        <taxon>Malvaceae</taxon>
        <taxon>Malvoideae</taxon>
        <taxon>Gossypium</taxon>
    </lineage>
</organism>
<dbReference type="EMBL" id="SMMG02000007">
    <property type="protein sequence ID" value="KAA3467745.1"/>
    <property type="molecule type" value="Genomic_DNA"/>
</dbReference>
<dbReference type="Pfam" id="PF13855">
    <property type="entry name" value="LRR_8"/>
    <property type="match status" value="2"/>
</dbReference>
<keyword evidence="10 14" id="KW-0675">Receptor</keyword>
<evidence type="ECO:0000313" key="14">
    <source>
        <dbReference type="EMBL" id="KAA3467745.1"/>
    </source>
</evidence>
<evidence type="ECO:0000256" key="6">
    <source>
        <dbReference type="ARBA" id="ARBA00022729"/>
    </source>
</evidence>
<dbReference type="InterPro" id="IPR003591">
    <property type="entry name" value="Leu-rich_rpt_typical-subtyp"/>
</dbReference>
<sequence length="1532" mass="170505">MLAGSLSPNTSLFRLQGLKRLDLSFNNFSGSIPSGFSQLVSLTYLDFSGCSFSGLVPSDISLLSKLISLNLSSNGLKFGSQSFDMLSRNLSKLENLVLDLVNMFDVVPTSFMNLPSSLKQLGLKSCNLKGKFPTEIFQFRYLEYVDLSLNSLTGYLPSSNWSSHLKYIDLNDNQFRGSIPASIGNLTRITFLDLSNNEFQGQLPSALFSLKQPTDLVLSDNSLEGFLPTHVRGFQDLKKLFLSNNLLTGAIPSWPFTLPSLEELDLSGNRLSGPINQIQKPNSVQKVDLGYNEIHGEIPSSFFDLVNLTELDLSSNNFNGVINSVMFSKLENLLTLDLSSNSFSGVIKLDVLSKLKELRELNLSNNTLLSWSSDSGSNTTFQELHTLYFTSCNVRQFPNFLRSAKKLSLLDISNNSIQGSIFKWESEGWEQLIVLNLSYNSVTGLEHFPGKNLKFLDLRSNLLHNLPLTPLPPSLQGFWISNNNLTGKIPPSICNLTSLDVLDMSRNYLGGVIPACLGNFSHEILNINLQMNKFRGKIPDFCVDDNALMNLALNDNQLEGPLPRSLSNCTSLKFLNLANNKLSDTFPHWLGVLPDLQVLILRFNNFQGPLSISNDTKPSFPSLQIADLSQNKFTGLLPTTFFQNLDALKHAISKYKSMFQEAWENRGLYQHLALDYYGQISVNVTTRRSDIELEYKRSLPIFSGIDFSSNKFYGKIPDVIGELHAIHMLNLSHNNFIGHIPPSLGNLVELESLDLSSNKLSGRIPSQLTNLTFLAVLNFSDNNLMGPIPHGNQFDTFENDSYHGNLGLCGFPLTKQCDNGDEPKPPASKFKEDEGSPISFLWQLVMMGYGCGAVLGLSTGYIVFTTGRPWWFVRMVERDWKPNVTRWRIVSGFVYGASDRSTLLALKAHVVSDPRNFLTTNWSVDISICNWVGVTCESRNQRVIALDLFNMSLSGTIPPDMGNLSFLTWLNIGNNNFHDLLPVQLTNLYRLKFISMSDNNFNGEISSWVGYFPELQYLSLSNNSFTGPIPSDLCDRLPTLKELYLSGNKLSGKIPIGLFKCKGLQNISLAFNSLEGILPEEIGNLTMLRTLDLRGNQIQALAFGSNPLISGYLPPSIANLSVSLQYFDASSCSISGSIPGEIGNWNVATYLDFSGNHFSGAISDRVCNRNNDLRYLAVNNNQLEGKLPLSLTNCSELVFLNVADNNLSDTFPHWLGILPQLRVLILRSNRFHGSIQSYEATSSFSKLQIIDLSHNDLTGPLPTSFFQNLKALKEAEYVDNGNWYSLVVNLTIKGLELEFTLKVRMPLLTCIDLSMNGFHGEIPKVVGELRLLQALNFSHNSLTGPIPPSFGNLAALESLDLSFNKLSGRIPSQLTNLTFLQVLRFWNNNLVGPIPNGKQFDTFENDSYRGNLGLCGFPLSKECNNDEIQEPAQDEEDNANGNGNGNGIPFNWKVAMMGYGSGMVLGISMGYIVFTTGRPRWLVRKIERDLQNKVSSWLRKMREICKTKFQAGVGRKESSPANPSLYVSYCIS</sequence>
<evidence type="ECO:0000256" key="4">
    <source>
        <dbReference type="ARBA" id="ARBA00022614"/>
    </source>
</evidence>
<dbReference type="Pfam" id="PF13516">
    <property type="entry name" value="LRR_6"/>
    <property type="match status" value="1"/>
</dbReference>
<keyword evidence="9 12" id="KW-0472">Membrane</keyword>
<keyword evidence="5 12" id="KW-0812">Transmembrane</keyword>
<dbReference type="InterPro" id="IPR032675">
    <property type="entry name" value="LRR_dom_sf"/>
</dbReference>
<dbReference type="SUPFAM" id="SSF52058">
    <property type="entry name" value="L domain-like"/>
    <property type="match status" value="4"/>
</dbReference>
<evidence type="ECO:0000256" key="11">
    <source>
        <dbReference type="ARBA" id="ARBA00023180"/>
    </source>
</evidence>
<comment type="caution">
    <text evidence="14">The sequence shown here is derived from an EMBL/GenBank/DDBJ whole genome shotgun (WGS) entry which is preliminary data.</text>
</comment>
<keyword evidence="15" id="KW-1185">Reference proteome</keyword>
<dbReference type="FunFam" id="3.80.10.10:FF:000213">
    <property type="entry name" value="Tyrosine-sulfated glycopeptide receptor 1"/>
    <property type="match status" value="1"/>
</dbReference>
<comment type="subcellular location">
    <subcellularLocation>
        <location evidence="1">Cell membrane</location>
        <topology evidence="1">Single-pass type I membrane protein</topology>
    </subcellularLocation>
</comment>
<evidence type="ECO:0000256" key="2">
    <source>
        <dbReference type="ARBA" id="ARBA00009592"/>
    </source>
</evidence>
<protein>
    <submittedName>
        <fullName evidence="14">Receptor-like protein 12 isoform X1</fullName>
    </submittedName>
</protein>
<keyword evidence="4" id="KW-0433">Leucine-rich repeat</keyword>
<dbReference type="SUPFAM" id="SSF52047">
    <property type="entry name" value="RNI-like"/>
    <property type="match status" value="1"/>
</dbReference>
<evidence type="ECO:0000256" key="8">
    <source>
        <dbReference type="ARBA" id="ARBA00022989"/>
    </source>
</evidence>
<dbReference type="FunFam" id="3.80.10.10:FF:000233">
    <property type="entry name" value="Leucine-rich repeat receptor-like protein kinase TDR"/>
    <property type="match status" value="1"/>
</dbReference>
<feature type="transmembrane region" description="Helical" evidence="12">
    <location>
        <begin position="1454"/>
        <end position="1474"/>
    </location>
</feature>
<dbReference type="Pfam" id="PF00560">
    <property type="entry name" value="LRR_1"/>
    <property type="match status" value="14"/>
</dbReference>
<evidence type="ECO:0000256" key="1">
    <source>
        <dbReference type="ARBA" id="ARBA00004251"/>
    </source>
</evidence>
<keyword evidence="11" id="KW-0325">Glycoprotein</keyword>